<proteinExistence type="predicted"/>
<protein>
    <recommendedName>
        <fullName evidence="4">Methyltransferase domain-containing protein</fullName>
    </recommendedName>
</protein>
<dbReference type="SUPFAM" id="SSF53335">
    <property type="entry name" value="S-adenosyl-L-methionine-dependent methyltransferases"/>
    <property type="match status" value="1"/>
</dbReference>
<dbReference type="CDD" id="cd02440">
    <property type="entry name" value="AdoMet_MTases"/>
    <property type="match status" value="1"/>
</dbReference>
<dbReference type="EMBL" id="BOOI01000018">
    <property type="protein sequence ID" value="GIH83883.1"/>
    <property type="molecule type" value="Genomic_DNA"/>
</dbReference>
<evidence type="ECO:0000256" key="1">
    <source>
        <dbReference type="ARBA" id="ARBA00022603"/>
    </source>
</evidence>
<feature type="domain" description="Methyltransferase" evidence="4">
    <location>
        <begin position="32"/>
        <end position="129"/>
    </location>
</feature>
<dbReference type="PANTHER" id="PTHR43464:SF19">
    <property type="entry name" value="UBIQUINONE BIOSYNTHESIS O-METHYLTRANSFERASE, MITOCHONDRIAL"/>
    <property type="match status" value="1"/>
</dbReference>
<evidence type="ECO:0000256" key="2">
    <source>
        <dbReference type="ARBA" id="ARBA00022679"/>
    </source>
</evidence>
<dbReference type="Proteomes" id="UP000655044">
    <property type="component" value="Unassembled WGS sequence"/>
</dbReference>
<reference evidence="5" key="1">
    <citation type="submission" date="2021-01" db="EMBL/GenBank/DDBJ databases">
        <title>Whole genome shotgun sequence of Planobispora rosea NBRC 15558.</title>
        <authorList>
            <person name="Komaki H."/>
            <person name="Tamura T."/>
        </authorList>
    </citation>
    <scope>NUCLEOTIDE SEQUENCE</scope>
    <source>
        <strain evidence="5">NBRC 15558</strain>
    </source>
</reference>
<organism evidence="5 6">
    <name type="scientific">Planobispora rosea</name>
    <dbReference type="NCBI Taxonomy" id="35762"/>
    <lineage>
        <taxon>Bacteria</taxon>
        <taxon>Bacillati</taxon>
        <taxon>Actinomycetota</taxon>
        <taxon>Actinomycetes</taxon>
        <taxon>Streptosporangiales</taxon>
        <taxon>Streptosporangiaceae</taxon>
        <taxon>Planobispora</taxon>
    </lineage>
</organism>
<dbReference type="GO" id="GO:0032259">
    <property type="term" value="P:methylation"/>
    <property type="evidence" value="ECO:0007669"/>
    <property type="project" value="UniProtKB-KW"/>
</dbReference>
<dbReference type="AlphaFoldDB" id="A0A8J3WCC0"/>
<dbReference type="Gene3D" id="3.40.50.150">
    <property type="entry name" value="Vaccinia Virus protein VP39"/>
    <property type="match status" value="1"/>
</dbReference>
<gene>
    <name evidence="5" type="ORF">Pro02_22910</name>
</gene>
<evidence type="ECO:0000256" key="3">
    <source>
        <dbReference type="ARBA" id="ARBA00022691"/>
    </source>
</evidence>
<keyword evidence="6" id="KW-1185">Reference proteome</keyword>
<keyword evidence="3" id="KW-0949">S-adenosyl-L-methionine</keyword>
<sequence>MFTDHVTMTEKSTPERLSWAVETLELTPSDRVLEIGCGRGVAAALVLGRLEGGSLTAIDRSGTAVEAARLRNGEHVTAGRARFLVAALEDAGFADASFDKIFSVNVNLFWTRSPARELAALRRWLAPGGSLHLCWEPPGPGRAREIAAKVAPVLEEHGFETAVLNGRTSTATDLVCVVGRPRTGTA</sequence>
<dbReference type="PANTHER" id="PTHR43464">
    <property type="entry name" value="METHYLTRANSFERASE"/>
    <property type="match status" value="1"/>
</dbReference>
<keyword evidence="1" id="KW-0489">Methyltransferase</keyword>
<dbReference type="InterPro" id="IPR029063">
    <property type="entry name" value="SAM-dependent_MTases_sf"/>
</dbReference>
<keyword evidence="2" id="KW-0808">Transferase</keyword>
<dbReference type="GO" id="GO:0008168">
    <property type="term" value="F:methyltransferase activity"/>
    <property type="evidence" value="ECO:0007669"/>
    <property type="project" value="UniProtKB-KW"/>
</dbReference>
<name>A0A8J3WCC0_PLARO</name>
<accession>A0A8J3WCC0</accession>
<comment type="caution">
    <text evidence="5">The sequence shown here is derived from an EMBL/GenBank/DDBJ whole genome shotgun (WGS) entry which is preliminary data.</text>
</comment>
<evidence type="ECO:0000313" key="5">
    <source>
        <dbReference type="EMBL" id="GIH83883.1"/>
    </source>
</evidence>
<evidence type="ECO:0000313" key="6">
    <source>
        <dbReference type="Proteomes" id="UP000655044"/>
    </source>
</evidence>
<dbReference type="InterPro" id="IPR041698">
    <property type="entry name" value="Methyltransf_25"/>
</dbReference>
<dbReference type="Pfam" id="PF13649">
    <property type="entry name" value="Methyltransf_25"/>
    <property type="match status" value="1"/>
</dbReference>
<evidence type="ECO:0000259" key="4">
    <source>
        <dbReference type="Pfam" id="PF13649"/>
    </source>
</evidence>